<dbReference type="EMBL" id="JBHUIR010000062">
    <property type="protein sequence ID" value="MFD2261199.1"/>
    <property type="molecule type" value="Genomic_DNA"/>
</dbReference>
<organism evidence="2 3">
    <name type="scientific">Chelativorans composti</name>
    <dbReference type="NCBI Taxonomy" id="768533"/>
    <lineage>
        <taxon>Bacteria</taxon>
        <taxon>Pseudomonadati</taxon>
        <taxon>Pseudomonadota</taxon>
        <taxon>Alphaproteobacteria</taxon>
        <taxon>Hyphomicrobiales</taxon>
        <taxon>Phyllobacteriaceae</taxon>
        <taxon>Chelativorans</taxon>
    </lineage>
</organism>
<gene>
    <name evidence="2" type="ORF">ACFSMZ_15725</name>
</gene>
<evidence type="ECO:0000313" key="3">
    <source>
        <dbReference type="Proteomes" id="UP001597373"/>
    </source>
</evidence>
<reference evidence="3" key="1">
    <citation type="journal article" date="2019" name="Int. J. Syst. Evol. Microbiol.">
        <title>The Global Catalogue of Microorganisms (GCM) 10K type strain sequencing project: providing services to taxonomists for standard genome sequencing and annotation.</title>
        <authorList>
            <consortium name="The Broad Institute Genomics Platform"/>
            <consortium name="The Broad Institute Genome Sequencing Center for Infectious Disease"/>
            <person name="Wu L."/>
            <person name="Ma J."/>
        </authorList>
    </citation>
    <scope>NUCLEOTIDE SEQUENCE [LARGE SCALE GENOMIC DNA]</scope>
    <source>
        <strain evidence="3">KCTC 23707</strain>
    </source>
</reference>
<protein>
    <submittedName>
        <fullName evidence="2">Uncharacterized protein</fullName>
    </submittedName>
</protein>
<dbReference type="Proteomes" id="UP001597373">
    <property type="component" value="Unassembled WGS sequence"/>
</dbReference>
<keyword evidence="3" id="KW-1185">Reference proteome</keyword>
<evidence type="ECO:0000313" key="2">
    <source>
        <dbReference type="EMBL" id="MFD2261199.1"/>
    </source>
</evidence>
<accession>A0ABW5DJU0</accession>
<name>A0ABW5DJU0_9HYPH</name>
<comment type="caution">
    <text evidence="2">The sequence shown here is derived from an EMBL/GenBank/DDBJ whole genome shotgun (WGS) entry which is preliminary data.</text>
</comment>
<feature type="chain" id="PRO_5046558758" evidence="1">
    <location>
        <begin position="35"/>
        <end position="173"/>
    </location>
</feature>
<evidence type="ECO:0000256" key="1">
    <source>
        <dbReference type="SAM" id="SignalP"/>
    </source>
</evidence>
<feature type="signal peptide" evidence="1">
    <location>
        <begin position="1"/>
        <end position="34"/>
    </location>
</feature>
<sequence length="173" mass="18588">MISLSRLLAESRICVGSGMIAAAALLALPGVAGAADGYAFDVNITLSEKATQTLKAANEGITVDVWYYGEPNEAGKSHTEEGLIYYGSQKIEVPGEAGTVHISGKTADPDKLKWIQGEPRVEANIYTSRKSSEFNLIACDLLDGTLKQLQEKPVTVHCSLIEEHRETKVVPEA</sequence>
<keyword evidence="1" id="KW-0732">Signal</keyword>
<proteinExistence type="predicted"/>
<dbReference type="RefSeq" id="WP_345099820.1">
    <property type="nucleotide sequence ID" value="NZ_BAABGS010000071.1"/>
</dbReference>